<dbReference type="RefSeq" id="WP_161405072.1">
    <property type="nucleotide sequence ID" value="NZ_QUST01000137.1"/>
</dbReference>
<accession>A0AAJ2YUC1</accession>
<proteinExistence type="predicted"/>
<name>A0AAJ2YUC1_ACIHA</name>
<dbReference type="InterPro" id="IPR025449">
    <property type="entry name" value="JetB"/>
</dbReference>
<comment type="caution">
    <text evidence="1">The sequence shown here is derived from an EMBL/GenBank/DDBJ whole genome shotgun (WGS) entry which is preliminary data.</text>
</comment>
<dbReference type="AlphaFoldDB" id="A0AAJ2YUC1"/>
<organism evidence="1 2">
    <name type="scientific">Acinetobacter haemolyticus</name>
    <dbReference type="NCBI Taxonomy" id="29430"/>
    <lineage>
        <taxon>Bacteria</taxon>
        <taxon>Pseudomonadati</taxon>
        <taxon>Pseudomonadota</taxon>
        <taxon>Gammaproteobacteria</taxon>
        <taxon>Moraxellales</taxon>
        <taxon>Moraxellaceae</taxon>
        <taxon>Acinetobacter</taxon>
    </lineage>
</organism>
<gene>
    <name evidence="1" type="ORF">GPS52_15000</name>
</gene>
<reference evidence="1 2" key="1">
    <citation type="submission" date="2019-12" db="EMBL/GenBank/DDBJ databases">
        <title>Acinetobacter haemolyticus comparative genomics.</title>
        <authorList>
            <person name="Castro-Jaimes S."/>
            <person name="Bello-Lopez E."/>
            <person name="Velazquez-Acosta C."/>
            <person name="Volkow-Fernandez P."/>
            <person name="Lozano-Zarain P."/>
            <person name="Castillo Ramirez S."/>
            <person name="Cevallos M.A."/>
        </authorList>
    </citation>
    <scope>NUCLEOTIDE SEQUENCE [LARGE SCALE GENOMIC DNA]</scope>
    <source>
        <strain evidence="1 2">AN10</strain>
    </source>
</reference>
<evidence type="ECO:0000313" key="2">
    <source>
        <dbReference type="Proteomes" id="UP000451048"/>
    </source>
</evidence>
<protein>
    <submittedName>
        <fullName evidence="1">DUF4194 domain-containing protein</fullName>
    </submittedName>
</protein>
<dbReference type="Pfam" id="PF13835">
    <property type="entry name" value="DUF4194"/>
    <property type="match status" value="1"/>
</dbReference>
<sequence>MLSWDTIAQRDLYKRPVEAFEEAAYRIIAEQVIYHSDKNSRTTYWIIEQYERDFKDVLNQVGINLSVNRDKRYAVATPRYTAQYTAPLSATLIALVLRRLYDEFARQGNMNDDGEVFVDLVDFEEKFRLITNRQFPTRSDFEQTIRLLRRWGIARKTTDEEYVGDSANSYALVIRPAIIDVLGETAIARLLRWEKVPTLTSVSDSEEIDETSNVEANES</sequence>
<dbReference type="Proteomes" id="UP000451048">
    <property type="component" value="Unassembled WGS sequence"/>
</dbReference>
<evidence type="ECO:0000313" key="1">
    <source>
        <dbReference type="EMBL" id="NAR74750.1"/>
    </source>
</evidence>
<dbReference type="EMBL" id="WTTO01000068">
    <property type="protein sequence ID" value="NAR74750.1"/>
    <property type="molecule type" value="Genomic_DNA"/>
</dbReference>